<evidence type="ECO:0000313" key="1">
    <source>
        <dbReference type="EMBL" id="KAI3786408.1"/>
    </source>
</evidence>
<reference evidence="2" key="1">
    <citation type="journal article" date="2022" name="Mol. Ecol. Resour.">
        <title>The genomes of chicory, endive, great burdock and yacon provide insights into Asteraceae palaeo-polyploidization history and plant inulin production.</title>
        <authorList>
            <person name="Fan W."/>
            <person name="Wang S."/>
            <person name="Wang H."/>
            <person name="Wang A."/>
            <person name="Jiang F."/>
            <person name="Liu H."/>
            <person name="Zhao H."/>
            <person name="Xu D."/>
            <person name="Zhang Y."/>
        </authorList>
    </citation>
    <scope>NUCLEOTIDE SEQUENCE [LARGE SCALE GENOMIC DNA]</scope>
    <source>
        <strain evidence="2">cv. Yunnan</strain>
    </source>
</reference>
<comment type="caution">
    <text evidence="1">The sequence shown here is derived from an EMBL/GenBank/DDBJ whole genome shotgun (WGS) entry which is preliminary data.</text>
</comment>
<dbReference type="EMBL" id="CM042030">
    <property type="protein sequence ID" value="KAI3786408.1"/>
    <property type="molecule type" value="Genomic_DNA"/>
</dbReference>
<sequence>MDLGSGKNSPQHHSTEHHSPAPQYQDMPSSSYQYPPSSYDVPFPSMLDMYYSLQQRVDHSQRTYVLSDDTSTRMGHLETVVQHIYRDMHYLRGLVQQRLGDDDSEQEEEDTEDEEDDDDIDSG</sequence>
<gene>
    <name evidence="1" type="ORF">L1987_40059</name>
</gene>
<protein>
    <submittedName>
        <fullName evidence="1">Uncharacterized protein</fullName>
    </submittedName>
</protein>
<name>A0ACB9GTL0_9ASTR</name>
<evidence type="ECO:0000313" key="2">
    <source>
        <dbReference type="Proteomes" id="UP001056120"/>
    </source>
</evidence>
<accession>A0ACB9GTL0</accession>
<reference evidence="1 2" key="2">
    <citation type="journal article" date="2022" name="Mol. Ecol. Resour.">
        <title>The genomes of chicory, endive, great burdock and yacon provide insights into Asteraceae paleo-polyploidization history and plant inulin production.</title>
        <authorList>
            <person name="Fan W."/>
            <person name="Wang S."/>
            <person name="Wang H."/>
            <person name="Wang A."/>
            <person name="Jiang F."/>
            <person name="Liu H."/>
            <person name="Zhao H."/>
            <person name="Xu D."/>
            <person name="Zhang Y."/>
        </authorList>
    </citation>
    <scope>NUCLEOTIDE SEQUENCE [LARGE SCALE GENOMIC DNA]</scope>
    <source>
        <strain evidence="2">cv. Yunnan</strain>
        <tissue evidence="1">Leaves</tissue>
    </source>
</reference>
<dbReference type="Proteomes" id="UP001056120">
    <property type="component" value="Linkage Group LG13"/>
</dbReference>
<keyword evidence="2" id="KW-1185">Reference proteome</keyword>
<organism evidence="1 2">
    <name type="scientific">Smallanthus sonchifolius</name>
    <dbReference type="NCBI Taxonomy" id="185202"/>
    <lineage>
        <taxon>Eukaryota</taxon>
        <taxon>Viridiplantae</taxon>
        <taxon>Streptophyta</taxon>
        <taxon>Embryophyta</taxon>
        <taxon>Tracheophyta</taxon>
        <taxon>Spermatophyta</taxon>
        <taxon>Magnoliopsida</taxon>
        <taxon>eudicotyledons</taxon>
        <taxon>Gunneridae</taxon>
        <taxon>Pentapetalae</taxon>
        <taxon>asterids</taxon>
        <taxon>campanulids</taxon>
        <taxon>Asterales</taxon>
        <taxon>Asteraceae</taxon>
        <taxon>Asteroideae</taxon>
        <taxon>Heliantheae alliance</taxon>
        <taxon>Millerieae</taxon>
        <taxon>Smallanthus</taxon>
    </lineage>
</organism>
<proteinExistence type="predicted"/>